<keyword evidence="2 5" id="KW-0479">Metal-binding</keyword>
<evidence type="ECO:0000256" key="3">
    <source>
        <dbReference type="ARBA" id="ARBA00022833"/>
    </source>
</evidence>
<dbReference type="CDD" id="cd05283">
    <property type="entry name" value="CAD1"/>
    <property type="match status" value="1"/>
</dbReference>
<comment type="caution">
    <text evidence="8">The sequence shown here is derived from an EMBL/GenBank/DDBJ whole genome shotgun (WGS) entry which is preliminary data.</text>
</comment>
<comment type="cofactor">
    <cofactor evidence="1 5">
        <name>Zn(2+)</name>
        <dbReference type="ChEBI" id="CHEBI:29105"/>
    </cofactor>
</comment>
<keyword evidence="9" id="KW-1185">Reference proteome</keyword>
<dbReference type="InterPro" id="IPR036291">
    <property type="entry name" value="NAD(P)-bd_dom_sf"/>
</dbReference>
<dbReference type="PANTHER" id="PTHR42683">
    <property type="entry name" value="ALDEHYDE REDUCTASE"/>
    <property type="match status" value="1"/>
</dbReference>
<comment type="similarity">
    <text evidence="5">Belongs to the zinc-containing alcohol dehydrogenase family.</text>
</comment>
<evidence type="ECO:0000259" key="7">
    <source>
        <dbReference type="Pfam" id="PF08240"/>
    </source>
</evidence>
<dbReference type="Gene3D" id="3.90.180.10">
    <property type="entry name" value="Medium-chain alcohol dehydrogenases, catalytic domain"/>
    <property type="match status" value="1"/>
</dbReference>
<evidence type="ECO:0000256" key="5">
    <source>
        <dbReference type="RuleBase" id="RU361277"/>
    </source>
</evidence>
<dbReference type="InterPro" id="IPR002328">
    <property type="entry name" value="ADH_Zn_CS"/>
</dbReference>
<dbReference type="InterPro" id="IPR011032">
    <property type="entry name" value="GroES-like_sf"/>
</dbReference>
<dbReference type="FunFam" id="3.40.50.720:FF:000022">
    <property type="entry name" value="Cinnamyl alcohol dehydrogenase"/>
    <property type="match status" value="1"/>
</dbReference>
<gene>
    <name evidence="8" type="ORF">SEMRO_908_G218880.1</name>
</gene>
<dbReference type="PROSITE" id="PS00059">
    <property type="entry name" value="ADH_ZINC"/>
    <property type="match status" value="1"/>
</dbReference>
<keyword evidence="4" id="KW-0560">Oxidoreductase</keyword>
<dbReference type="Proteomes" id="UP001153069">
    <property type="component" value="Unassembled WGS sequence"/>
</dbReference>
<dbReference type="EMBL" id="CAICTM010000906">
    <property type="protein sequence ID" value="CAB9518128.1"/>
    <property type="molecule type" value="Genomic_DNA"/>
</dbReference>
<dbReference type="OrthoDB" id="1879366at2759"/>
<dbReference type="GO" id="GO:0008270">
    <property type="term" value="F:zinc ion binding"/>
    <property type="evidence" value="ECO:0007669"/>
    <property type="project" value="InterPro"/>
</dbReference>
<dbReference type="InterPro" id="IPR013149">
    <property type="entry name" value="ADH-like_C"/>
</dbReference>
<organism evidence="8 9">
    <name type="scientific">Seminavis robusta</name>
    <dbReference type="NCBI Taxonomy" id="568900"/>
    <lineage>
        <taxon>Eukaryota</taxon>
        <taxon>Sar</taxon>
        <taxon>Stramenopiles</taxon>
        <taxon>Ochrophyta</taxon>
        <taxon>Bacillariophyta</taxon>
        <taxon>Bacillariophyceae</taxon>
        <taxon>Bacillariophycidae</taxon>
        <taxon>Naviculales</taxon>
        <taxon>Naviculaceae</taxon>
        <taxon>Seminavis</taxon>
    </lineage>
</organism>
<dbReference type="GO" id="GO:0016616">
    <property type="term" value="F:oxidoreductase activity, acting on the CH-OH group of donors, NAD or NADP as acceptor"/>
    <property type="evidence" value="ECO:0007669"/>
    <property type="project" value="InterPro"/>
</dbReference>
<dbReference type="InterPro" id="IPR047109">
    <property type="entry name" value="CAD-like"/>
</dbReference>
<evidence type="ECO:0000256" key="2">
    <source>
        <dbReference type="ARBA" id="ARBA00022723"/>
    </source>
</evidence>
<protein>
    <submittedName>
        <fullName evidence="8">Mannitol dehydrogenase</fullName>
    </submittedName>
</protein>
<dbReference type="InterPro" id="IPR013154">
    <property type="entry name" value="ADH-like_N"/>
</dbReference>
<evidence type="ECO:0000256" key="4">
    <source>
        <dbReference type="ARBA" id="ARBA00023002"/>
    </source>
</evidence>
<evidence type="ECO:0000256" key="1">
    <source>
        <dbReference type="ARBA" id="ARBA00001947"/>
    </source>
</evidence>
<dbReference type="Pfam" id="PF08240">
    <property type="entry name" value="ADH_N"/>
    <property type="match status" value="1"/>
</dbReference>
<proteinExistence type="inferred from homology"/>
<dbReference type="SUPFAM" id="SSF51735">
    <property type="entry name" value="NAD(P)-binding Rossmann-fold domains"/>
    <property type="match status" value="1"/>
</dbReference>
<feature type="domain" description="Alcohol dehydrogenase-like N-terminal" evidence="7">
    <location>
        <begin position="31"/>
        <end position="149"/>
    </location>
</feature>
<sequence length="371" mass="40528">MASPYTVAYMFPDAKSVGSVSAFRTKPMAKTDVDLIVTYCGVCHTDVHFIDNDWGMSRYPLVPGHEIVGHVTRVGTEVKELKVGDQVAMGCVAQSCYKCECCQKGRDNLCADRRFTYFHDTTDETGTHRHMGGFSSFMRTDYRKLYKVPRGLEQNHVGPLMCAGVTVFEPIRNLLGDSLDGKGKTIGVLGIGGLGHLALQFVSKTGATAVAFSRGKKKEEFTKFLGASYLVDTTNADAMQAAYGTLDQLIVCTSGGTFECDKFLPLVKPFGNMHLCGIPDAPITFTAQLLVFSRISISGNPTGGSTDTKLMLEFAAKHGIEPIIEEFPHSKAHEAIQKIRDGTIRFRAVLKNDLVDVEETLTALNNGYVKL</sequence>
<dbReference type="AlphaFoldDB" id="A0A9N8HPK3"/>
<evidence type="ECO:0000259" key="6">
    <source>
        <dbReference type="Pfam" id="PF00107"/>
    </source>
</evidence>
<keyword evidence="3 5" id="KW-0862">Zinc</keyword>
<dbReference type="SUPFAM" id="SSF50129">
    <property type="entry name" value="GroES-like"/>
    <property type="match status" value="1"/>
</dbReference>
<evidence type="ECO:0000313" key="9">
    <source>
        <dbReference type="Proteomes" id="UP001153069"/>
    </source>
</evidence>
<feature type="domain" description="Alcohol dehydrogenase-like C-terminal" evidence="6">
    <location>
        <begin position="193"/>
        <end position="316"/>
    </location>
</feature>
<dbReference type="Pfam" id="PF00107">
    <property type="entry name" value="ADH_zinc_N"/>
    <property type="match status" value="1"/>
</dbReference>
<dbReference type="Gene3D" id="3.40.50.720">
    <property type="entry name" value="NAD(P)-binding Rossmann-like Domain"/>
    <property type="match status" value="1"/>
</dbReference>
<accession>A0A9N8HPK3</accession>
<evidence type="ECO:0000313" key="8">
    <source>
        <dbReference type="EMBL" id="CAB9518128.1"/>
    </source>
</evidence>
<reference evidence="8" key="1">
    <citation type="submission" date="2020-06" db="EMBL/GenBank/DDBJ databases">
        <authorList>
            <consortium name="Plant Systems Biology data submission"/>
        </authorList>
    </citation>
    <scope>NUCLEOTIDE SEQUENCE</scope>
    <source>
        <strain evidence="8">D6</strain>
    </source>
</reference>
<name>A0A9N8HPK3_9STRA</name>